<sequence length="358" mass="38776">MADRFEGARIVVAGGSGFIGSALILHLLNATAAEVINLDALTYAANPRSLLAAEASPRYAFERVDVRDAEAVRAALERHGPTAIVNLAAESHVDRSIDAPGAFVATNLVGAFTLLQEALRFWRGLGAAEQAGFRLLQVSTDEVFGSLDGAEVCDETAPYRPNSPYAATKAGADHLARAWGVTYGLPVLVTHGANTYGPRQFPEKLVPMMILRGLEGRELPVYGQGDNVRDWLHVEDHARALALALERGTPGATYGVGGAGLRRNIEVVRAVCAALDRLAPAAAPRESLIRFVADRPGHDRRYALDSSRIVRELGWRPREDFEAGLERTVRWYLDNRGWWEPLLDGDALRRRGLGNGGA</sequence>
<feature type="domain" description="NAD(P)-binding" evidence="8">
    <location>
        <begin position="12"/>
        <end position="327"/>
    </location>
</feature>
<evidence type="ECO:0000259" key="8">
    <source>
        <dbReference type="Pfam" id="PF16363"/>
    </source>
</evidence>
<evidence type="ECO:0000313" key="9">
    <source>
        <dbReference type="EMBL" id="GLK77827.1"/>
    </source>
</evidence>
<dbReference type="AlphaFoldDB" id="A0A9W6JIU3"/>
<dbReference type="InterPro" id="IPR016040">
    <property type="entry name" value="NAD(P)-bd_dom"/>
</dbReference>
<dbReference type="GO" id="GO:0008460">
    <property type="term" value="F:dTDP-glucose 4,6-dehydratase activity"/>
    <property type="evidence" value="ECO:0007669"/>
    <property type="project" value="UniProtKB-EC"/>
</dbReference>
<comment type="catalytic activity">
    <reaction evidence="1 7">
        <text>dTDP-alpha-D-glucose = dTDP-4-dehydro-6-deoxy-alpha-D-glucose + H2O</text>
        <dbReference type="Rhea" id="RHEA:17221"/>
        <dbReference type="ChEBI" id="CHEBI:15377"/>
        <dbReference type="ChEBI" id="CHEBI:57477"/>
        <dbReference type="ChEBI" id="CHEBI:57649"/>
        <dbReference type="EC" id="4.2.1.46"/>
    </reaction>
</comment>
<dbReference type="EC" id="4.2.1.46" evidence="4 7"/>
<dbReference type="InterPro" id="IPR036291">
    <property type="entry name" value="NAD(P)-bd_dom_sf"/>
</dbReference>
<evidence type="ECO:0000256" key="7">
    <source>
        <dbReference type="RuleBase" id="RU004473"/>
    </source>
</evidence>
<comment type="similarity">
    <text evidence="3 7">Belongs to the NAD(P)-dependent epimerase/dehydratase family. dTDP-glucose dehydratase subfamily.</text>
</comment>
<protein>
    <recommendedName>
        <fullName evidence="4 7">dTDP-glucose 4,6-dehydratase</fullName>
        <ecNumber evidence="4 7">4.2.1.46</ecNumber>
    </recommendedName>
</protein>
<dbReference type="CDD" id="cd05246">
    <property type="entry name" value="dTDP_GD_SDR_e"/>
    <property type="match status" value="1"/>
</dbReference>
<name>A0A9W6JIU3_9HYPH</name>
<comment type="caution">
    <text evidence="9">The sequence shown here is derived from an EMBL/GenBank/DDBJ whole genome shotgun (WGS) entry which is preliminary data.</text>
</comment>
<dbReference type="RefSeq" id="WP_271205664.1">
    <property type="nucleotide sequence ID" value="NZ_BSFK01000016.1"/>
</dbReference>
<organism evidence="9 10">
    <name type="scientific">Methylopila jiangsuensis</name>
    <dbReference type="NCBI Taxonomy" id="586230"/>
    <lineage>
        <taxon>Bacteria</taxon>
        <taxon>Pseudomonadati</taxon>
        <taxon>Pseudomonadota</taxon>
        <taxon>Alphaproteobacteria</taxon>
        <taxon>Hyphomicrobiales</taxon>
        <taxon>Methylopilaceae</taxon>
        <taxon>Methylopila</taxon>
    </lineage>
</organism>
<evidence type="ECO:0000256" key="4">
    <source>
        <dbReference type="ARBA" id="ARBA00011990"/>
    </source>
</evidence>
<reference evidence="9" key="2">
    <citation type="submission" date="2023-01" db="EMBL/GenBank/DDBJ databases">
        <authorList>
            <person name="Sun Q."/>
            <person name="Evtushenko L."/>
        </authorList>
    </citation>
    <scope>NUCLEOTIDE SEQUENCE</scope>
    <source>
        <strain evidence="9">VKM B-2555</strain>
    </source>
</reference>
<evidence type="ECO:0000256" key="5">
    <source>
        <dbReference type="ARBA" id="ARBA00023027"/>
    </source>
</evidence>
<keyword evidence="5" id="KW-0520">NAD</keyword>
<dbReference type="GO" id="GO:0009225">
    <property type="term" value="P:nucleotide-sugar metabolic process"/>
    <property type="evidence" value="ECO:0007669"/>
    <property type="project" value="InterPro"/>
</dbReference>
<dbReference type="PANTHER" id="PTHR43000">
    <property type="entry name" value="DTDP-D-GLUCOSE 4,6-DEHYDRATASE-RELATED"/>
    <property type="match status" value="1"/>
</dbReference>
<accession>A0A9W6JIU3</accession>
<dbReference type="EMBL" id="BSFK01000016">
    <property type="protein sequence ID" value="GLK77827.1"/>
    <property type="molecule type" value="Genomic_DNA"/>
</dbReference>
<evidence type="ECO:0000313" key="10">
    <source>
        <dbReference type="Proteomes" id="UP001143364"/>
    </source>
</evidence>
<evidence type="ECO:0000256" key="2">
    <source>
        <dbReference type="ARBA" id="ARBA00001911"/>
    </source>
</evidence>
<comment type="cofactor">
    <cofactor evidence="2 7">
        <name>NAD(+)</name>
        <dbReference type="ChEBI" id="CHEBI:57540"/>
    </cofactor>
</comment>
<gene>
    <name evidence="9" type="ORF">GCM10008171_30810</name>
</gene>
<dbReference type="NCBIfam" id="TIGR01181">
    <property type="entry name" value="dTDP_gluc_dehyt"/>
    <property type="match status" value="1"/>
</dbReference>
<keyword evidence="10" id="KW-1185">Reference proteome</keyword>
<proteinExistence type="inferred from homology"/>
<dbReference type="Pfam" id="PF16363">
    <property type="entry name" value="GDP_Man_Dehyd"/>
    <property type="match status" value="1"/>
</dbReference>
<dbReference type="SUPFAM" id="SSF51735">
    <property type="entry name" value="NAD(P)-binding Rossmann-fold domains"/>
    <property type="match status" value="1"/>
</dbReference>
<evidence type="ECO:0000256" key="1">
    <source>
        <dbReference type="ARBA" id="ARBA00001539"/>
    </source>
</evidence>
<dbReference type="Gene3D" id="3.40.50.720">
    <property type="entry name" value="NAD(P)-binding Rossmann-like Domain"/>
    <property type="match status" value="1"/>
</dbReference>
<reference evidence="9" key="1">
    <citation type="journal article" date="2014" name="Int. J. Syst. Evol. Microbiol.">
        <title>Complete genome sequence of Corynebacterium casei LMG S-19264T (=DSM 44701T), isolated from a smear-ripened cheese.</title>
        <authorList>
            <consortium name="US DOE Joint Genome Institute (JGI-PGF)"/>
            <person name="Walter F."/>
            <person name="Albersmeier A."/>
            <person name="Kalinowski J."/>
            <person name="Ruckert C."/>
        </authorList>
    </citation>
    <scope>NUCLEOTIDE SEQUENCE</scope>
    <source>
        <strain evidence="9">VKM B-2555</strain>
    </source>
</reference>
<dbReference type="InterPro" id="IPR005888">
    <property type="entry name" value="dTDP_Gluc_deHydtase"/>
</dbReference>
<evidence type="ECO:0000256" key="6">
    <source>
        <dbReference type="ARBA" id="ARBA00023239"/>
    </source>
</evidence>
<dbReference type="Proteomes" id="UP001143364">
    <property type="component" value="Unassembled WGS sequence"/>
</dbReference>
<evidence type="ECO:0000256" key="3">
    <source>
        <dbReference type="ARBA" id="ARBA00008178"/>
    </source>
</evidence>
<keyword evidence="6 7" id="KW-0456">Lyase</keyword>
<dbReference type="Gene3D" id="3.90.25.10">
    <property type="entry name" value="UDP-galactose 4-epimerase, domain 1"/>
    <property type="match status" value="1"/>
</dbReference>